<reference evidence="1 2" key="1">
    <citation type="journal article" date="2022" name="Hortic Res">
        <title>A haplotype resolved chromosomal level avocado genome allows analysis of novel avocado genes.</title>
        <authorList>
            <person name="Nath O."/>
            <person name="Fletcher S.J."/>
            <person name="Hayward A."/>
            <person name="Shaw L.M."/>
            <person name="Masouleh A.K."/>
            <person name="Furtado A."/>
            <person name="Henry R.J."/>
            <person name="Mitter N."/>
        </authorList>
    </citation>
    <scope>NUCLEOTIDE SEQUENCE [LARGE SCALE GENOMIC DNA]</scope>
    <source>
        <strain evidence="2">cv. Hass</strain>
    </source>
</reference>
<comment type="caution">
    <text evidence="1">The sequence shown here is derived from an EMBL/GenBank/DDBJ whole genome shotgun (WGS) entry which is preliminary data.</text>
</comment>
<dbReference type="EMBL" id="CM056813">
    <property type="protein sequence ID" value="KAJ8639940.1"/>
    <property type="molecule type" value="Genomic_DNA"/>
</dbReference>
<dbReference type="Proteomes" id="UP001234297">
    <property type="component" value="Chromosome 5"/>
</dbReference>
<organism evidence="1 2">
    <name type="scientific">Persea americana</name>
    <name type="common">Avocado</name>
    <dbReference type="NCBI Taxonomy" id="3435"/>
    <lineage>
        <taxon>Eukaryota</taxon>
        <taxon>Viridiplantae</taxon>
        <taxon>Streptophyta</taxon>
        <taxon>Embryophyta</taxon>
        <taxon>Tracheophyta</taxon>
        <taxon>Spermatophyta</taxon>
        <taxon>Magnoliopsida</taxon>
        <taxon>Magnoliidae</taxon>
        <taxon>Laurales</taxon>
        <taxon>Lauraceae</taxon>
        <taxon>Persea</taxon>
    </lineage>
</organism>
<evidence type="ECO:0000313" key="2">
    <source>
        <dbReference type="Proteomes" id="UP001234297"/>
    </source>
</evidence>
<protein>
    <submittedName>
        <fullName evidence="1">Uncharacterized protein</fullName>
    </submittedName>
</protein>
<proteinExistence type="predicted"/>
<name>A0ACC2M2P8_PERAE</name>
<sequence>MASIAISFTISAKSIQSNPSSKPQSLLNSSHFRPPFFHPSIRFRNPSKSPISRVLSHSIRASSQISDKIKPGNGLETDKLSSDVRNRAMDAVDSCGGRVTIGDVASKAGLKLNEAERALQALAADTGGFLEVSDEGDVLYVFTRDYRPKLAAKSFRMKIEPLLEKSKSAAEYVIRVSFGTALIASIVLVYTTIIALLSSRSDEDNRGRRGGRSYDSGFTFFFRPSDLFWYWDPYYYRRQRIRSDDGMNFIESVFSFVFGDGDPNQGIEEERWKSVIFEH</sequence>
<accession>A0ACC2M2P8</accession>
<gene>
    <name evidence="1" type="ORF">MRB53_016634</name>
</gene>
<evidence type="ECO:0000313" key="1">
    <source>
        <dbReference type="EMBL" id="KAJ8639940.1"/>
    </source>
</evidence>
<keyword evidence="2" id="KW-1185">Reference proteome</keyword>